<name>A0AAD1MDQ2_9MYCO</name>
<organism evidence="5 6">
    <name type="scientific">Mycolicibacterium aichiense</name>
    <dbReference type="NCBI Taxonomy" id="1799"/>
    <lineage>
        <taxon>Bacteria</taxon>
        <taxon>Bacillati</taxon>
        <taxon>Actinomycetota</taxon>
        <taxon>Actinomycetes</taxon>
        <taxon>Mycobacteriales</taxon>
        <taxon>Mycobacteriaceae</taxon>
        <taxon>Mycolicibacterium</taxon>
    </lineage>
</organism>
<keyword evidence="1" id="KW-0812">Transmembrane</keyword>
<keyword evidence="2" id="KW-0472">Membrane</keyword>
<dbReference type="PROSITE" id="PS50887">
    <property type="entry name" value="GGDEF"/>
    <property type="match status" value="1"/>
</dbReference>
<dbReference type="InterPro" id="IPR007891">
    <property type="entry name" value="CHASE3"/>
</dbReference>
<dbReference type="InterPro" id="IPR029787">
    <property type="entry name" value="Nucleotide_cyclase"/>
</dbReference>
<evidence type="ECO:0000259" key="3">
    <source>
        <dbReference type="PROSITE" id="PS50885"/>
    </source>
</evidence>
<dbReference type="Pfam" id="PF00672">
    <property type="entry name" value="HAMP"/>
    <property type="match status" value="1"/>
</dbReference>
<dbReference type="NCBIfam" id="TIGR00254">
    <property type="entry name" value="GGDEF"/>
    <property type="match status" value="1"/>
</dbReference>
<dbReference type="PANTHER" id="PTHR46663">
    <property type="entry name" value="DIGUANYLATE CYCLASE DGCT-RELATED"/>
    <property type="match status" value="1"/>
</dbReference>
<dbReference type="GO" id="GO:0016020">
    <property type="term" value="C:membrane"/>
    <property type="evidence" value="ECO:0007669"/>
    <property type="project" value="InterPro"/>
</dbReference>
<dbReference type="SMART" id="SM00304">
    <property type="entry name" value="HAMP"/>
    <property type="match status" value="1"/>
</dbReference>
<proteinExistence type="predicted"/>
<dbReference type="FunFam" id="3.30.70.270:FF:000001">
    <property type="entry name" value="Diguanylate cyclase domain protein"/>
    <property type="match status" value="1"/>
</dbReference>
<evidence type="ECO:0000256" key="1">
    <source>
        <dbReference type="ARBA" id="ARBA00022692"/>
    </source>
</evidence>
<reference evidence="5 6" key="1">
    <citation type="journal article" date="2019" name="Emerg. Microbes Infect.">
        <title>Comprehensive subspecies identification of 175 nontuberculous mycobacteria species based on 7547 genomic profiles.</title>
        <authorList>
            <person name="Matsumoto Y."/>
            <person name="Kinjo T."/>
            <person name="Motooka D."/>
            <person name="Nabeya D."/>
            <person name="Jung N."/>
            <person name="Uechi K."/>
            <person name="Horii T."/>
            <person name="Iida T."/>
            <person name="Fujita J."/>
            <person name="Nakamura S."/>
        </authorList>
    </citation>
    <scope>NUCLEOTIDE SEQUENCE [LARGE SCALE GENOMIC DNA]</scope>
    <source>
        <strain evidence="5 6">JCM 6376</strain>
    </source>
</reference>
<dbReference type="InterPro" id="IPR000160">
    <property type="entry name" value="GGDEF_dom"/>
</dbReference>
<dbReference type="Gene3D" id="3.30.70.270">
    <property type="match status" value="1"/>
</dbReference>
<dbReference type="SMART" id="SM00267">
    <property type="entry name" value="GGDEF"/>
    <property type="match status" value="1"/>
</dbReference>
<evidence type="ECO:0000313" key="6">
    <source>
        <dbReference type="Proteomes" id="UP000467327"/>
    </source>
</evidence>
<dbReference type="InterPro" id="IPR043128">
    <property type="entry name" value="Rev_trsase/Diguanyl_cyclase"/>
</dbReference>
<sequence>MASSSRRRPSLRALIFCSVGAITLVFVASMTASIAGRITVGDALHNLGDRLIPIRNQSSELSRAFVDQETGQRAYLLTGNPIALDLYEAATATVNRLVPQLDRELVGMPYADDLRALFSEEVALAAIWKSRAADPQIAALKTGSVPRALLNQMVLDAKNLFDPLRERFRAVNARLDKLITEEIEHIRSVLRTASNSQWVALSLLVISVVGCILTVRRMLTQPVSRLVRSVRAVADGDYDQPIGQGGPREIAEISAAVDDMRNRLRELARIDSVTGLVNRGATLARFDAALKDPQARLGVLYCDIDHFKQINDTWGHAVGDAVLSTIAARMRECVHLEDTVGRIGGDEILILLPGVESTRKAVEVGERIRALAAEPIHQFGLTITTTLSIGATSSAPGESSAAVTARADAAMYQAKQAGRNAVAGLDESQGLSTSAHSWQN</sequence>
<dbReference type="Pfam" id="PF00990">
    <property type="entry name" value="GGDEF"/>
    <property type="match status" value="1"/>
</dbReference>
<dbReference type="RefSeq" id="WP_232077392.1">
    <property type="nucleotide sequence ID" value="NZ_AP022561.1"/>
</dbReference>
<evidence type="ECO:0000259" key="4">
    <source>
        <dbReference type="PROSITE" id="PS50887"/>
    </source>
</evidence>
<dbReference type="SUPFAM" id="SSF55073">
    <property type="entry name" value="Nucleotide cyclase"/>
    <property type="match status" value="1"/>
</dbReference>
<evidence type="ECO:0000256" key="2">
    <source>
        <dbReference type="ARBA" id="ARBA00022989"/>
    </source>
</evidence>
<dbReference type="Proteomes" id="UP000467327">
    <property type="component" value="Chromosome"/>
</dbReference>
<feature type="domain" description="GGDEF" evidence="4">
    <location>
        <begin position="295"/>
        <end position="427"/>
    </location>
</feature>
<dbReference type="PROSITE" id="PS50885">
    <property type="entry name" value="HAMP"/>
    <property type="match status" value="1"/>
</dbReference>
<dbReference type="CDD" id="cd01949">
    <property type="entry name" value="GGDEF"/>
    <property type="match status" value="1"/>
</dbReference>
<dbReference type="AlphaFoldDB" id="A0AAD1MDQ2"/>
<evidence type="ECO:0000313" key="5">
    <source>
        <dbReference type="EMBL" id="BBX10817.1"/>
    </source>
</evidence>
<dbReference type="EMBL" id="AP022561">
    <property type="protein sequence ID" value="BBX10817.1"/>
    <property type="molecule type" value="Genomic_DNA"/>
</dbReference>
<keyword evidence="6" id="KW-1185">Reference proteome</keyword>
<protein>
    <submittedName>
        <fullName evidence="5">GGDEF domain-containing protein</fullName>
    </submittedName>
</protein>
<dbReference type="InterPro" id="IPR003660">
    <property type="entry name" value="HAMP_dom"/>
</dbReference>
<keyword evidence="2" id="KW-1133">Transmembrane helix</keyword>
<dbReference type="CDD" id="cd06225">
    <property type="entry name" value="HAMP"/>
    <property type="match status" value="1"/>
</dbReference>
<dbReference type="SUPFAM" id="SSF158472">
    <property type="entry name" value="HAMP domain-like"/>
    <property type="match status" value="1"/>
</dbReference>
<dbReference type="Pfam" id="PF05227">
    <property type="entry name" value="CHASE3"/>
    <property type="match status" value="1"/>
</dbReference>
<dbReference type="GO" id="GO:0007165">
    <property type="term" value="P:signal transduction"/>
    <property type="evidence" value="ECO:0007669"/>
    <property type="project" value="InterPro"/>
</dbReference>
<dbReference type="PANTHER" id="PTHR46663:SF2">
    <property type="entry name" value="GGDEF DOMAIN-CONTAINING PROTEIN"/>
    <property type="match status" value="1"/>
</dbReference>
<dbReference type="InterPro" id="IPR052163">
    <property type="entry name" value="DGC-Regulatory_Protein"/>
</dbReference>
<dbReference type="GO" id="GO:0003824">
    <property type="term" value="F:catalytic activity"/>
    <property type="evidence" value="ECO:0007669"/>
    <property type="project" value="UniProtKB-ARBA"/>
</dbReference>
<feature type="domain" description="HAMP" evidence="3">
    <location>
        <begin position="217"/>
        <end position="269"/>
    </location>
</feature>
<gene>
    <name evidence="5" type="ORF">MAIC_56200</name>
</gene>
<dbReference type="Gene3D" id="6.10.340.10">
    <property type="match status" value="1"/>
</dbReference>
<dbReference type="KEGG" id="maic:MAIC_56200"/>
<accession>A0AAD1MDQ2</accession>